<dbReference type="AlphaFoldDB" id="A0AAV2EMU7"/>
<keyword evidence="2" id="KW-1185">Reference proteome</keyword>
<dbReference type="Proteomes" id="UP001497516">
    <property type="component" value="Chromosome 5"/>
</dbReference>
<proteinExistence type="predicted"/>
<sequence>MNDFMSNVHGVGAERTCLFAFDLNVHTQATTMWELKRRRMVMIFSWAMTPSFSTWRSFSTKCCQKTTKGQTTSTWRTTTIASRTQYFEDVGDDTKNVVDTNNLGRVE</sequence>
<dbReference type="EMBL" id="OZ034818">
    <property type="protein sequence ID" value="CAL1387022.1"/>
    <property type="molecule type" value="Genomic_DNA"/>
</dbReference>
<reference evidence="1 2" key="1">
    <citation type="submission" date="2024-04" db="EMBL/GenBank/DDBJ databases">
        <authorList>
            <person name="Fracassetti M."/>
        </authorList>
    </citation>
    <scope>NUCLEOTIDE SEQUENCE [LARGE SCALE GENOMIC DNA]</scope>
</reference>
<organism evidence="1 2">
    <name type="scientific">Linum trigynum</name>
    <dbReference type="NCBI Taxonomy" id="586398"/>
    <lineage>
        <taxon>Eukaryota</taxon>
        <taxon>Viridiplantae</taxon>
        <taxon>Streptophyta</taxon>
        <taxon>Embryophyta</taxon>
        <taxon>Tracheophyta</taxon>
        <taxon>Spermatophyta</taxon>
        <taxon>Magnoliopsida</taxon>
        <taxon>eudicotyledons</taxon>
        <taxon>Gunneridae</taxon>
        <taxon>Pentapetalae</taxon>
        <taxon>rosids</taxon>
        <taxon>fabids</taxon>
        <taxon>Malpighiales</taxon>
        <taxon>Linaceae</taxon>
        <taxon>Linum</taxon>
    </lineage>
</organism>
<name>A0AAV2EMU7_9ROSI</name>
<gene>
    <name evidence="1" type="ORF">LTRI10_LOCUS28033</name>
</gene>
<evidence type="ECO:0000313" key="1">
    <source>
        <dbReference type="EMBL" id="CAL1387022.1"/>
    </source>
</evidence>
<evidence type="ECO:0000313" key="2">
    <source>
        <dbReference type="Proteomes" id="UP001497516"/>
    </source>
</evidence>
<accession>A0AAV2EMU7</accession>
<protein>
    <submittedName>
        <fullName evidence="1">Uncharacterized protein</fullName>
    </submittedName>
</protein>